<reference evidence="3" key="1">
    <citation type="journal article" date="2005" name="Nature">
        <title>The map-based sequence of the rice genome.</title>
        <authorList>
            <consortium name="International rice genome sequencing project (IRGSP)"/>
            <person name="Matsumoto T."/>
            <person name="Wu J."/>
            <person name="Kanamori H."/>
            <person name="Katayose Y."/>
            <person name="Fujisawa M."/>
            <person name="Namiki N."/>
            <person name="Mizuno H."/>
            <person name="Yamamoto K."/>
            <person name="Antonio B.A."/>
            <person name="Baba T."/>
            <person name="Sakata K."/>
            <person name="Nagamura Y."/>
            <person name="Aoki H."/>
            <person name="Arikawa K."/>
            <person name="Arita K."/>
            <person name="Bito T."/>
            <person name="Chiden Y."/>
            <person name="Fujitsuka N."/>
            <person name="Fukunaka R."/>
            <person name="Hamada M."/>
            <person name="Harada C."/>
            <person name="Hayashi A."/>
            <person name="Hijishita S."/>
            <person name="Honda M."/>
            <person name="Hosokawa S."/>
            <person name="Ichikawa Y."/>
            <person name="Idonuma A."/>
            <person name="Iijima M."/>
            <person name="Ikeda M."/>
            <person name="Ikeno M."/>
            <person name="Ito K."/>
            <person name="Ito S."/>
            <person name="Ito T."/>
            <person name="Ito Y."/>
            <person name="Ito Y."/>
            <person name="Iwabuchi A."/>
            <person name="Kamiya K."/>
            <person name="Karasawa W."/>
            <person name="Kurita K."/>
            <person name="Katagiri S."/>
            <person name="Kikuta A."/>
            <person name="Kobayashi H."/>
            <person name="Kobayashi N."/>
            <person name="Machita K."/>
            <person name="Maehara T."/>
            <person name="Masukawa M."/>
            <person name="Mizubayashi T."/>
            <person name="Mukai Y."/>
            <person name="Nagasaki H."/>
            <person name="Nagata Y."/>
            <person name="Naito S."/>
            <person name="Nakashima M."/>
            <person name="Nakama Y."/>
            <person name="Nakamichi Y."/>
            <person name="Nakamura M."/>
            <person name="Meguro A."/>
            <person name="Negishi M."/>
            <person name="Ohta I."/>
            <person name="Ohta T."/>
            <person name="Okamoto M."/>
            <person name="Ono N."/>
            <person name="Saji S."/>
            <person name="Sakaguchi M."/>
            <person name="Sakai K."/>
            <person name="Shibata M."/>
            <person name="Shimokawa T."/>
            <person name="Song J."/>
            <person name="Takazaki Y."/>
            <person name="Terasawa K."/>
            <person name="Tsugane M."/>
            <person name="Tsuji K."/>
            <person name="Ueda S."/>
            <person name="Waki K."/>
            <person name="Yamagata H."/>
            <person name="Yamamoto M."/>
            <person name="Yamamoto S."/>
            <person name="Yamane H."/>
            <person name="Yoshiki S."/>
            <person name="Yoshihara R."/>
            <person name="Yukawa K."/>
            <person name="Zhong H."/>
            <person name="Yano M."/>
            <person name="Yuan Q."/>
            <person name="Ouyang S."/>
            <person name="Liu J."/>
            <person name="Jones K.M."/>
            <person name="Gansberger K."/>
            <person name="Moffat K."/>
            <person name="Hill J."/>
            <person name="Bera J."/>
            <person name="Fadrosh D."/>
            <person name="Jin S."/>
            <person name="Johri S."/>
            <person name="Kim M."/>
            <person name="Overton L."/>
            <person name="Reardon M."/>
            <person name="Tsitrin T."/>
            <person name="Vuong H."/>
            <person name="Weaver B."/>
            <person name="Ciecko A."/>
            <person name="Tallon L."/>
            <person name="Jackson J."/>
            <person name="Pai G."/>
            <person name="Aken S.V."/>
            <person name="Utterback T."/>
            <person name="Reidmuller S."/>
            <person name="Feldblyum T."/>
            <person name="Hsiao J."/>
            <person name="Zismann V."/>
            <person name="Iobst S."/>
            <person name="de Vazeille A.R."/>
            <person name="Buell C.R."/>
            <person name="Ying K."/>
            <person name="Li Y."/>
            <person name="Lu T."/>
            <person name="Huang Y."/>
            <person name="Zhao Q."/>
            <person name="Feng Q."/>
            <person name="Zhang L."/>
            <person name="Zhu J."/>
            <person name="Weng Q."/>
            <person name="Mu J."/>
            <person name="Lu Y."/>
            <person name="Fan D."/>
            <person name="Liu Y."/>
            <person name="Guan J."/>
            <person name="Zhang Y."/>
            <person name="Yu S."/>
            <person name="Liu X."/>
            <person name="Zhang Y."/>
            <person name="Hong G."/>
            <person name="Han B."/>
            <person name="Choisne N."/>
            <person name="Demange N."/>
            <person name="Orjeda G."/>
            <person name="Samain S."/>
            <person name="Cattolico L."/>
            <person name="Pelletier E."/>
            <person name="Couloux A."/>
            <person name="Segurens B."/>
            <person name="Wincker P."/>
            <person name="D'Hont A."/>
            <person name="Scarpelli C."/>
            <person name="Weissenbach J."/>
            <person name="Salanoubat M."/>
            <person name="Quetier F."/>
            <person name="Yu Y."/>
            <person name="Kim H.R."/>
            <person name="Rambo T."/>
            <person name="Currie J."/>
            <person name="Collura K."/>
            <person name="Luo M."/>
            <person name="Yang T."/>
            <person name="Ammiraju J.S.S."/>
            <person name="Engler F."/>
            <person name="Soderlund C."/>
            <person name="Wing R.A."/>
            <person name="Palmer L.E."/>
            <person name="de la Bastide M."/>
            <person name="Spiegel L."/>
            <person name="Nascimento L."/>
            <person name="Zutavern T."/>
            <person name="O'Shaughnessy A."/>
            <person name="Dike S."/>
            <person name="Dedhia N."/>
            <person name="Preston R."/>
            <person name="Balija V."/>
            <person name="McCombie W.R."/>
            <person name="Chow T."/>
            <person name="Chen H."/>
            <person name="Chung M."/>
            <person name="Chen C."/>
            <person name="Shaw J."/>
            <person name="Wu H."/>
            <person name="Hsiao K."/>
            <person name="Chao Y."/>
            <person name="Chu M."/>
            <person name="Cheng C."/>
            <person name="Hour A."/>
            <person name="Lee P."/>
            <person name="Lin S."/>
            <person name="Lin Y."/>
            <person name="Liou J."/>
            <person name="Liu S."/>
            <person name="Hsing Y."/>
            <person name="Raghuvanshi S."/>
            <person name="Mohanty A."/>
            <person name="Bharti A.K."/>
            <person name="Gaur A."/>
            <person name="Gupta V."/>
            <person name="Kumar D."/>
            <person name="Ravi V."/>
            <person name="Vij S."/>
            <person name="Kapur A."/>
            <person name="Khurana P."/>
            <person name="Khurana P."/>
            <person name="Khurana J.P."/>
            <person name="Tyagi A.K."/>
            <person name="Gaikwad K."/>
            <person name="Singh A."/>
            <person name="Dalal V."/>
            <person name="Srivastava S."/>
            <person name="Dixit A."/>
            <person name="Pal A.K."/>
            <person name="Ghazi I.A."/>
            <person name="Yadav M."/>
            <person name="Pandit A."/>
            <person name="Bhargava A."/>
            <person name="Sureshbabu K."/>
            <person name="Batra K."/>
            <person name="Sharma T.R."/>
            <person name="Mohapatra T."/>
            <person name="Singh N.K."/>
            <person name="Messing J."/>
            <person name="Nelson A.B."/>
            <person name="Fuks G."/>
            <person name="Kavchok S."/>
            <person name="Keizer G."/>
            <person name="Linton E."/>
            <person name="Llaca V."/>
            <person name="Song R."/>
            <person name="Tanyolac B."/>
            <person name="Young S."/>
            <person name="Ho-Il K."/>
            <person name="Hahn J.H."/>
            <person name="Sangsakoo G."/>
            <person name="Vanavichit A."/>
            <person name="de Mattos Luiz.A.T."/>
            <person name="Zimmer P.D."/>
            <person name="Malone G."/>
            <person name="Dellagostin O."/>
            <person name="de Oliveira A.C."/>
            <person name="Bevan M."/>
            <person name="Bancroft I."/>
            <person name="Minx P."/>
            <person name="Cordum H."/>
            <person name="Wilson R."/>
            <person name="Cheng Z."/>
            <person name="Jin W."/>
            <person name="Jiang J."/>
            <person name="Leong S.A."/>
            <person name="Iwama H."/>
            <person name="Gojobori T."/>
            <person name="Itoh T."/>
            <person name="Niimura Y."/>
            <person name="Fujii Y."/>
            <person name="Habara T."/>
            <person name="Sakai H."/>
            <person name="Sato Y."/>
            <person name="Wilson G."/>
            <person name="Kumar K."/>
            <person name="McCouch S."/>
            <person name="Juretic N."/>
            <person name="Hoen D."/>
            <person name="Wright S."/>
            <person name="Bruskiewich R."/>
            <person name="Bureau T."/>
            <person name="Miyao A."/>
            <person name="Hirochika H."/>
            <person name="Nishikawa T."/>
            <person name="Kadowaki K."/>
            <person name="Sugiura M."/>
            <person name="Burr B."/>
            <person name="Sasaki T."/>
        </authorList>
    </citation>
    <scope>NUCLEOTIDE SEQUENCE [LARGE SCALE GENOMIC DNA]</scope>
    <source>
        <strain evidence="3">cv. Nipponbare</strain>
    </source>
</reference>
<feature type="compositionally biased region" description="Polar residues" evidence="1">
    <location>
        <begin position="1"/>
        <end position="16"/>
    </location>
</feature>
<dbReference type="EMBL" id="AC135500">
    <property type="protein sequence ID" value="AAR87350.1"/>
    <property type="molecule type" value="Genomic_DNA"/>
</dbReference>
<protein>
    <submittedName>
        <fullName evidence="2">Uncharacterized protein</fullName>
    </submittedName>
</protein>
<dbReference type="AlphaFoldDB" id="Q75HP1"/>
<proteinExistence type="predicted"/>
<gene>
    <name evidence="2" type="ordered locus">LOC_Os03g41270</name>
</gene>
<evidence type="ECO:0000256" key="1">
    <source>
        <dbReference type="SAM" id="MobiDB-lite"/>
    </source>
</evidence>
<name>Q75HP1_ORYSJ</name>
<dbReference type="Proteomes" id="UP000000763">
    <property type="component" value="Chromosome 3"/>
</dbReference>
<evidence type="ECO:0000313" key="2">
    <source>
        <dbReference type="EMBL" id="AAR87350.1"/>
    </source>
</evidence>
<sequence length="93" mass="10214">MASKFTQGIESDTYNRSGGRCRGWGFSPPIRTSHCGELTGANSFVAPCRLLRLNASASGSTCLQKIHIGAVETGEWRHYIDKTAQQLKRSINQ</sequence>
<organism evidence="2 3">
    <name type="scientific">Oryza sativa subsp. japonica</name>
    <name type="common">Rice</name>
    <dbReference type="NCBI Taxonomy" id="39947"/>
    <lineage>
        <taxon>Eukaryota</taxon>
        <taxon>Viridiplantae</taxon>
        <taxon>Streptophyta</taxon>
        <taxon>Embryophyta</taxon>
        <taxon>Tracheophyta</taxon>
        <taxon>Spermatophyta</taxon>
        <taxon>Magnoliopsida</taxon>
        <taxon>Liliopsida</taxon>
        <taxon>Poales</taxon>
        <taxon>Poaceae</taxon>
        <taxon>BOP clade</taxon>
        <taxon>Oryzoideae</taxon>
        <taxon>Oryzeae</taxon>
        <taxon>Oryzinae</taxon>
        <taxon>Oryza</taxon>
        <taxon>Oryza sativa</taxon>
    </lineage>
</organism>
<feature type="region of interest" description="Disordered" evidence="1">
    <location>
        <begin position="1"/>
        <end position="20"/>
    </location>
</feature>
<accession>Q75HP1</accession>
<evidence type="ECO:0000313" key="3">
    <source>
        <dbReference type="Proteomes" id="UP000000763"/>
    </source>
</evidence>
<reference evidence="3" key="2">
    <citation type="journal article" date="2008" name="Nucleic Acids Res.">
        <title>The rice annotation project database (RAP-DB): 2008 update.</title>
        <authorList>
            <consortium name="The rice annotation project (RAP)"/>
        </authorList>
    </citation>
    <scope>GENOME REANNOTATION</scope>
    <source>
        <strain evidence="3">cv. Nipponbare</strain>
    </source>
</reference>